<dbReference type="EMBL" id="CP003732">
    <property type="protein sequence ID" value="AFV12888.1"/>
    <property type="molecule type" value="Genomic_DNA"/>
</dbReference>
<protein>
    <recommendedName>
        <fullName evidence="3">TATA-box binding protein</fullName>
    </recommendedName>
</protein>
<dbReference type="Proteomes" id="UP000000467">
    <property type="component" value="Chromosome"/>
</dbReference>
<dbReference type="KEGG" id="tpz:Tph_c27230"/>
<dbReference type="InterPro" id="IPR036209">
    <property type="entry name" value="YwmB-like_sf"/>
</dbReference>
<dbReference type="AlphaFoldDB" id="K4LJ42"/>
<keyword evidence="2" id="KW-1185">Reference proteome</keyword>
<reference evidence="1 2" key="1">
    <citation type="journal article" date="2012" name="BMC Genomics">
        <title>Genome-guided analysis of physiological and morphological traits of the fermentative acetate oxidizer Thermacetogenium phaeum.</title>
        <authorList>
            <person name="Oehler D."/>
            <person name="Poehlein A."/>
            <person name="Leimbach A."/>
            <person name="Muller N."/>
            <person name="Daniel R."/>
            <person name="Gottschalk G."/>
            <person name="Schink B."/>
        </authorList>
    </citation>
    <scope>NUCLEOTIDE SEQUENCE [LARGE SCALE GENOMIC DNA]</scope>
    <source>
        <strain evidence="2">ATCC BAA-254 / DSM 26808 / PB</strain>
    </source>
</reference>
<accession>K4LJ42</accession>
<dbReference type="RefSeq" id="WP_015051747.1">
    <property type="nucleotide sequence ID" value="NZ_KI912609.1"/>
</dbReference>
<dbReference type="SUPFAM" id="SSF143842">
    <property type="entry name" value="YwmB-like"/>
    <property type="match status" value="1"/>
</dbReference>
<dbReference type="InterPro" id="IPR014794">
    <property type="entry name" value="DUF1779"/>
</dbReference>
<name>K4LJ42_THEPS</name>
<dbReference type="Pfam" id="PF08680">
    <property type="entry name" value="DUF1779"/>
    <property type="match status" value="1"/>
</dbReference>
<proteinExistence type="predicted"/>
<dbReference type="HOGENOM" id="CLU_1128630_0_0_9"/>
<sequence length="246" mass="26107">MKTPALIKRALPLIILAGAILAAVGPGKRLTLAELSSLLAEGGVLVEGYELEGWSVLESSGELTAVWEKTGLEEALGIADAGIETVPTSWGDRLQVTSSKDGVAVRAAVQRIAGTGGRDLCCILVRCTLPAETTGIPDWERKMKRAFSSLGEDGGISMTIRGKIPVPLGDEAQLAWGRAIFRELRSPVTGILREGSYLSLTGYSSLLPDAVKVSGEKININLALVGSENERETRVYLGTPLISCEY</sequence>
<evidence type="ECO:0000313" key="2">
    <source>
        <dbReference type="Proteomes" id="UP000000467"/>
    </source>
</evidence>
<organism evidence="1 2">
    <name type="scientific">Thermacetogenium phaeum (strain ATCC BAA-254 / DSM 26808 / PB)</name>
    <dbReference type="NCBI Taxonomy" id="1089553"/>
    <lineage>
        <taxon>Bacteria</taxon>
        <taxon>Bacillati</taxon>
        <taxon>Bacillota</taxon>
        <taxon>Clostridia</taxon>
        <taxon>Thermoanaerobacterales</taxon>
        <taxon>Thermoanaerobacteraceae</taxon>
        <taxon>Thermacetogenium</taxon>
    </lineage>
</organism>
<evidence type="ECO:0008006" key="3">
    <source>
        <dbReference type="Google" id="ProtNLM"/>
    </source>
</evidence>
<gene>
    <name evidence="1" type="ordered locus">Tph_c27230</name>
</gene>
<evidence type="ECO:0000313" key="1">
    <source>
        <dbReference type="EMBL" id="AFV12888.1"/>
    </source>
</evidence>
<dbReference type="Gene3D" id="3.30.360.40">
    <property type="entry name" value="YwmB-like"/>
    <property type="match status" value="1"/>
</dbReference>